<protein>
    <submittedName>
        <fullName evidence="7">Exopolysaccharide production protein ExoQ</fullName>
    </submittedName>
</protein>
<accession>A0A484XQU8</accession>
<name>A0A484XQU8_9ZZZZ</name>
<dbReference type="InterPro" id="IPR007016">
    <property type="entry name" value="O-antigen_ligase-rel_domated"/>
</dbReference>
<feature type="transmembrane region" description="Helical" evidence="5">
    <location>
        <begin position="251"/>
        <end position="269"/>
    </location>
</feature>
<dbReference type="GO" id="GO:0016020">
    <property type="term" value="C:membrane"/>
    <property type="evidence" value="ECO:0007669"/>
    <property type="project" value="UniProtKB-SubCell"/>
</dbReference>
<feature type="transmembrane region" description="Helical" evidence="5">
    <location>
        <begin position="53"/>
        <end position="72"/>
    </location>
</feature>
<sequence length="444" mass="49386">MNTLNSRPLTSLERLELAGVSLLIAICLGFPALRTIDLFSDNTEADASYAEGSILMQLVFGPAFLLAAWLVWRYSAWAAQIVRRVNPFLLLIVLWAAITVLWSPYPAVTVKRSIQLVGLMLVGITLTLPFVQDRHFIRVLCRTLTALLVASFIMVLVIPKIGVDPLREGGWRGILWHKNTLGGVACFAVLTWVNRLCNKDTDWRIGIPALLFTLLMLVMSRSSTALISAMTGIAIYLFARRRYLGGPNARLMAALALTIVGLAFLQIFFTVTGRLPTWSEIIRPLLLLLNKSPDLTGRTDLWEMVLLDVARHPVQGIGFGAFWLNVGSPSQYIIDAVNWIPLQAHNGYIDLLNELGGVGFGLFVAFLLWHTVTLFKVGRIDKEQAAIHWAFFILILISNFSESQFFNGVLFQNCLLIFSSIALSALVARHQPASRPYPMPVPQT</sequence>
<evidence type="ECO:0000256" key="1">
    <source>
        <dbReference type="ARBA" id="ARBA00004141"/>
    </source>
</evidence>
<dbReference type="Pfam" id="PF04932">
    <property type="entry name" value="Wzy_C"/>
    <property type="match status" value="1"/>
</dbReference>
<feature type="domain" description="O-antigen ligase-related" evidence="6">
    <location>
        <begin position="209"/>
        <end position="364"/>
    </location>
</feature>
<comment type="subcellular location">
    <subcellularLocation>
        <location evidence="1">Membrane</location>
        <topology evidence="1">Multi-pass membrane protein</topology>
    </subcellularLocation>
</comment>
<feature type="transmembrane region" description="Helical" evidence="5">
    <location>
        <begin position="209"/>
        <end position="239"/>
    </location>
</feature>
<keyword evidence="3 5" id="KW-1133">Transmembrane helix</keyword>
<feature type="transmembrane region" description="Helical" evidence="5">
    <location>
        <begin position="355"/>
        <end position="374"/>
    </location>
</feature>
<organism evidence="7">
    <name type="scientific">plant metagenome</name>
    <dbReference type="NCBI Taxonomy" id="1297885"/>
    <lineage>
        <taxon>unclassified sequences</taxon>
        <taxon>metagenomes</taxon>
        <taxon>organismal metagenomes</taxon>
    </lineage>
</organism>
<dbReference type="InterPro" id="IPR051533">
    <property type="entry name" value="WaaL-like"/>
</dbReference>
<evidence type="ECO:0000259" key="6">
    <source>
        <dbReference type="Pfam" id="PF04932"/>
    </source>
</evidence>
<keyword evidence="2 5" id="KW-0812">Transmembrane</keyword>
<evidence type="ECO:0000256" key="5">
    <source>
        <dbReference type="SAM" id="Phobius"/>
    </source>
</evidence>
<feature type="transmembrane region" description="Helical" evidence="5">
    <location>
        <begin position="12"/>
        <end position="33"/>
    </location>
</feature>
<keyword evidence="4 5" id="KW-0472">Membrane</keyword>
<proteinExistence type="predicted"/>
<evidence type="ECO:0000313" key="7">
    <source>
        <dbReference type="EMBL" id="VFS24925.1"/>
    </source>
</evidence>
<dbReference type="AlphaFoldDB" id="A0A484XQU8"/>
<evidence type="ECO:0000256" key="3">
    <source>
        <dbReference type="ARBA" id="ARBA00022989"/>
    </source>
</evidence>
<dbReference type="PANTHER" id="PTHR37422">
    <property type="entry name" value="TEICHURONIC ACID BIOSYNTHESIS PROTEIN TUAE"/>
    <property type="match status" value="1"/>
</dbReference>
<dbReference type="EMBL" id="CAADIZ010000030">
    <property type="protein sequence ID" value="VFS24925.1"/>
    <property type="molecule type" value="Genomic_DNA"/>
</dbReference>
<dbReference type="PANTHER" id="PTHR37422:SF17">
    <property type="entry name" value="O-ANTIGEN LIGASE"/>
    <property type="match status" value="1"/>
</dbReference>
<feature type="transmembrane region" description="Helical" evidence="5">
    <location>
        <begin position="386"/>
        <end position="403"/>
    </location>
</feature>
<evidence type="ECO:0000256" key="2">
    <source>
        <dbReference type="ARBA" id="ARBA00022692"/>
    </source>
</evidence>
<feature type="transmembrane region" description="Helical" evidence="5">
    <location>
        <begin position="84"/>
        <end position="102"/>
    </location>
</feature>
<feature type="transmembrane region" description="Helical" evidence="5">
    <location>
        <begin position="143"/>
        <end position="162"/>
    </location>
</feature>
<gene>
    <name evidence="7" type="ORF">RAN7_2654</name>
</gene>
<reference evidence="7" key="1">
    <citation type="submission" date="2019-03" db="EMBL/GenBank/DDBJ databases">
        <authorList>
            <person name="Danneels B."/>
        </authorList>
    </citation>
    <scope>NUCLEOTIDE SEQUENCE</scope>
</reference>
<feature type="transmembrane region" description="Helical" evidence="5">
    <location>
        <begin position="409"/>
        <end position="428"/>
    </location>
</feature>
<feature type="transmembrane region" description="Helical" evidence="5">
    <location>
        <begin position="114"/>
        <end position="131"/>
    </location>
</feature>
<evidence type="ECO:0000256" key="4">
    <source>
        <dbReference type="ARBA" id="ARBA00023136"/>
    </source>
</evidence>